<keyword evidence="3" id="KW-1185">Reference proteome</keyword>
<dbReference type="InterPro" id="IPR023398">
    <property type="entry name" value="TIF_eIF4e-like"/>
</dbReference>
<comment type="similarity">
    <text evidence="1">Belongs to the UPF0696 family.</text>
</comment>
<protein>
    <submittedName>
        <fullName evidence="2">DNA polymerase ii large subunit-like protein</fullName>
    </submittedName>
</protein>
<accession>A0A8H6KP39</accession>
<proteinExistence type="inferred from homology"/>
<dbReference type="EMBL" id="WIGO01000045">
    <property type="protein sequence ID" value="KAF6834793.1"/>
    <property type="molecule type" value="Genomic_DNA"/>
</dbReference>
<dbReference type="AlphaFoldDB" id="A0A8H6KP39"/>
<dbReference type="PANTHER" id="PTHR31977">
    <property type="entry name" value="UPF0696 PROTEIN C11ORF68"/>
    <property type="match status" value="1"/>
</dbReference>
<dbReference type="Proteomes" id="UP000654918">
    <property type="component" value="Unassembled WGS sequence"/>
</dbReference>
<dbReference type="InterPro" id="IPR015034">
    <property type="entry name" value="Bles03"/>
</dbReference>
<dbReference type="PANTHER" id="PTHR31977:SF1">
    <property type="entry name" value="UPF0696 PROTEIN C11ORF68"/>
    <property type="match status" value="1"/>
</dbReference>
<reference evidence="2" key="1">
    <citation type="journal article" date="2020" name="Phytopathology">
        <title>Genome Sequence Resources of Colletotrichum truncatum, C. plurivorum, C. musicola, and C. sojae: Four Species Pathogenic to Soybean (Glycine max).</title>
        <authorList>
            <person name="Rogerio F."/>
            <person name="Boufleur T.R."/>
            <person name="Ciampi-Guillardi M."/>
            <person name="Sukno S.A."/>
            <person name="Thon M.R."/>
            <person name="Massola Junior N.S."/>
            <person name="Baroncelli R."/>
        </authorList>
    </citation>
    <scope>NUCLEOTIDE SEQUENCE</scope>
    <source>
        <strain evidence="2">LFN00145</strain>
    </source>
</reference>
<sequence>MDSEESDFYGDEEMVANLESRVSSFNVTQWWEEANAIQVGRKAKTEVGDSPKLHNPYAGVVYAWQLTETVDDFLARLPPETTEVSDHVPWIFICNPYIPRGDRLTAQSQLSKGNEDEAPEEEGSQLRTLIEGGVERLDILGNFMNGIRRTTKSQTAKNMEIAKEKKAAVQDILALAQACRVRAGKWMIFCQPSEVDEVWRVVARATANNELGIAAKVAPRQDATGRKDRIIAVYTADFNDAADVARVLRRLRDLKLAEVMGRPIYYKPDAFTYLGIATGNKWDMKASIYSSLDVVPVLRS</sequence>
<dbReference type="Gene3D" id="3.30.760.10">
    <property type="entry name" value="RNA Cap, Translation Initiation Factor Eif4e"/>
    <property type="match status" value="1"/>
</dbReference>
<evidence type="ECO:0000313" key="3">
    <source>
        <dbReference type="Proteomes" id="UP000654918"/>
    </source>
</evidence>
<evidence type="ECO:0000313" key="2">
    <source>
        <dbReference type="EMBL" id="KAF6834793.1"/>
    </source>
</evidence>
<dbReference type="SUPFAM" id="SSF55418">
    <property type="entry name" value="eIF4e-like"/>
    <property type="match status" value="1"/>
</dbReference>
<gene>
    <name evidence="2" type="ORF">CPLU01_04688</name>
</gene>
<name>A0A8H6KP39_9PEZI</name>
<organism evidence="2 3">
    <name type="scientific">Colletotrichum plurivorum</name>
    <dbReference type="NCBI Taxonomy" id="2175906"/>
    <lineage>
        <taxon>Eukaryota</taxon>
        <taxon>Fungi</taxon>
        <taxon>Dikarya</taxon>
        <taxon>Ascomycota</taxon>
        <taxon>Pezizomycotina</taxon>
        <taxon>Sordariomycetes</taxon>
        <taxon>Hypocreomycetidae</taxon>
        <taxon>Glomerellales</taxon>
        <taxon>Glomerellaceae</taxon>
        <taxon>Colletotrichum</taxon>
        <taxon>Colletotrichum orchidearum species complex</taxon>
    </lineage>
</organism>
<comment type="caution">
    <text evidence="2">The sequence shown here is derived from an EMBL/GenBank/DDBJ whole genome shotgun (WGS) entry which is preliminary data.</text>
</comment>
<evidence type="ECO:0000256" key="1">
    <source>
        <dbReference type="ARBA" id="ARBA00010568"/>
    </source>
</evidence>
<dbReference type="Pfam" id="PF08939">
    <property type="entry name" value="Bles03"/>
    <property type="match status" value="1"/>
</dbReference>